<evidence type="ECO:0000313" key="3">
    <source>
        <dbReference type="Proteomes" id="UP000033935"/>
    </source>
</evidence>
<evidence type="ECO:0000313" key="2">
    <source>
        <dbReference type="EMBL" id="KKR03714.1"/>
    </source>
</evidence>
<dbReference type="Gene3D" id="2.60.40.1190">
    <property type="match status" value="1"/>
</dbReference>
<dbReference type="Proteomes" id="UP000033935">
    <property type="component" value="Unassembled WGS sequence"/>
</dbReference>
<dbReference type="AlphaFoldDB" id="A0A0G0MI60"/>
<dbReference type="InterPro" id="IPR017853">
    <property type="entry name" value="GH"/>
</dbReference>
<dbReference type="SUPFAM" id="SSF49344">
    <property type="entry name" value="CBD9-like"/>
    <property type="match status" value="1"/>
</dbReference>
<accession>A0A0G0MI60</accession>
<dbReference type="Pfam" id="PF06452">
    <property type="entry name" value="CBM9_1"/>
    <property type="match status" value="1"/>
</dbReference>
<dbReference type="SUPFAM" id="SSF51445">
    <property type="entry name" value="(Trans)glycosidases"/>
    <property type="match status" value="1"/>
</dbReference>
<feature type="domain" description="Carbohydrate-binding" evidence="1">
    <location>
        <begin position="45"/>
        <end position="241"/>
    </location>
</feature>
<organism evidence="2 3">
    <name type="scientific">Candidatus Uhrbacteria bacterium GW2011_GWF2_39_13</name>
    <dbReference type="NCBI Taxonomy" id="1618995"/>
    <lineage>
        <taxon>Bacteria</taxon>
        <taxon>Candidatus Uhriibacteriota</taxon>
    </lineage>
</organism>
<dbReference type="EMBL" id="LBWG01000021">
    <property type="protein sequence ID" value="KKR03714.1"/>
    <property type="molecule type" value="Genomic_DNA"/>
</dbReference>
<dbReference type="SUPFAM" id="SSF49785">
    <property type="entry name" value="Galactose-binding domain-like"/>
    <property type="match status" value="1"/>
</dbReference>
<comment type="caution">
    <text evidence="2">The sequence shown here is derived from an EMBL/GenBank/DDBJ whole genome shotgun (WGS) entry which is preliminary data.</text>
</comment>
<protein>
    <recommendedName>
        <fullName evidence="1">Carbohydrate-binding domain-containing protein</fullName>
    </recommendedName>
</protein>
<proteinExistence type="predicted"/>
<dbReference type="Gene3D" id="3.20.20.80">
    <property type="entry name" value="Glycosidases"/>
    <property type="match status" value="1"/>
</dbReference>
<dbReference type="InterPro" id="IPR008979">
    <property type="entry name" value="Galactose-bd-like_sf"/>
</dbReference>
<name>A0A0G0MI60_9BACT</name>
<dbReference type="GO" id="GO:0016052">
    <property type="term" value="P:carbohydrate catabolic process"/>
    <property type="evidence" value="ECO:0007669"/>
    <property type="project" value="InterPro"/>
</dbReference>
<evidence type="ECO:0000259" key="1">
    <source>
        <dbReference type="Pfam" id="PF06452"/>
    </source>
</evidence>
<dbReference type="Gene3D" id="2.60.120.260">
    <property type="entry name" value="Galactose-binding domain-like"/>
    <property type="match status" value="1"/>
</dbReference>
<dbReference type="GO" id="GO:0004553">
    <property type="term" value="F:hydrolase activity, hydrolyzing O-glycosyl compounds"/>
    <property type="evidence" value="ECO:0007669"/>
    <property type="project" value="InterPro"/>
</dbReference>
<dbReference type="InterPro" id="IPR010502">
    <property type="entry name" value="Carb-bd_dom_fam9"/>
</dbReference>
<gene>
    <name evidence="2" type="ORF">UT30_C0021G0013</name>
</gene>
<reference evidence="2 3" key="1">
    <citation type="journal article" date="2015" name="Nature">
        <title>rRNA introns, odd ribosomes, and small enigmatic genomes across a large radiation of phyla.</title>
        <authorList>
            <person name="Brown C.T."/>
            <person name="Hug L.A."/>
            <person name="Thomas B.C."/>
            <person name="Sharon I."/>
            <person name="Castelle C.J."/>
            <person name="Singh A."/>
            <person name="Wilkins M.J."/>
            <person name="Williams K.H."/>
            <person name="Banfield J.F."/>
        </authorList>
    </citation>
    <scope>NUCLEOTIDE SEQUENCE [LARGE SCALE GENOMIC DNA]</scope>
</reference>
<dbReference type="GO" id="GO:0030246">
    <property type="term" value="F:carbohydrate binding"/>
    <property type="evidence" value="ECO:0007669"/>
    <property type="project" value="InterPro"/>
</dbReference>
<sequence length="1004" mass="114144">MCTQEVKNAGKILLSVFFLSLLLIGSVFAESVAIRIPYVIKGPTINAQADDPVWQDIDWHTGFVVNGSPETAADPQTRFKICHDNRRLYILVEALEPEISQLALNSDSTRDADFLIRDDNVEFFVNPGGGTDKFYQFIVNWKGAVWDALSEDDNLSGYGLRPEWNADVRSASRVEKDRWCVEFSIPFADIGLGDQKDTSGTWGINVCRNRRYSQRQFSTWSPIPQGGFRQPNYFRQVVLEKLNIAPFRWQLVTPLTEVKKKDNVLTCEVKTTLSNHTGEFRIILLKSELLAKNGMRITKEKKVALENRQEKNILLQLPLEVEGEYRLSLSLALYTQPEHILHSFLNIPVNLEFQPIRAKWIVPTYRNNIYASQNLKEAVCEIIVDPAYAGLPLSVNLHNNDSLVYERLISKSDLKQEISFSVADLPAGDYILQVSLKDLTPVKVPLQKLPYQEGEVWLDTEGTTYVNGKPFVPFGWYSMLPQAMPFVNTVHNYSPVLMISPSKGRDFLDMAHRAGLKAIIVPYQVREEYKLNWSDPLFDIRGKGRRGPFTKEHAACIRAFVEAVKDHPAILGWYMADEPEARAESQLWYRDAYRLIREIDPYHPCIMLNYSIRGIKKYYEVCDILMPDCYPAYSMNGANNKPLWETTGFVKTGLSFRPTWLVPQAYSWSYRDPSPRAPTLDELRNQIWQAFIAGGKGILLYQWLSGGRYNDAISYSAMRYGPTYLGAEIEIMKPAIIAPALTGQLKLITEPEDEHFVASLRRDGNTFFLMAANTSYEKRKASFQMNIEHPPTRMFVVGENRVVEITEGGFTDMFAPVETHLYTTDIGIAKIVDLSATHTQIKQKRAERKKNGNLVGIGELEIPEMEKLWKSKPDIITVSSTQIVYSAGNKEWLALGLLDGLPDIHIGNYFTPRINDKEPWVEVSLPKPTKIGRVQFYTLTGVADCKIMLRTPQGELRQVAEITNNKQNPVNVTFPPDEATAVRIVLTKFSQGRSVISEIEVYEN</sequence>